<evidence type="ECO:0000256" key="1">
    <source>
        <dbReference type="SAM" id="MobiDB-lite"/>
    </source>
</evidence>
<protein>
    <submittedName>
        <fullName evidence="2">Uncharacterized protein</fullName>
    </submittedName>
</protein>
<keyword evidence="3" id="KW-1185">Reference proteome</keyword>
<dbReference type="KEGG" id="rba:RB6141"/>
<reference evidence="2 3" key="1">
    <citation type="journal article" date="2003" name="Proc. Natl. Acad. Sci. U.S.A.">
        <title>Complete genome sequence of the marine planctomycete Pirellula sp. strain 1.</title>
        <authorList>
            <person name="Gloeckner F.O."/>
            <person name="Kube M."/>
            <person name="Bauer M."/>
            <person name="Teeling H."/>
            <person name="Lombardot T."/>
            <person name="Ludwig W."/>
            <person name="Gade D."/>
            <person name="Beck A."/>
            <person name="Borzym K."/>
            <person name="Heitmann K."/>
            <person name="Rabus R."/>
            <person name="Schlesner H."/>
            <person name="Amann R."/>
            <person name="Reinhardt R."/>
        </authorList>
    </citation>
    <scope>NUCLEOTIDE SEQUENCE [LARGE SCALE GENOMIC DNA]</scope>
    <source>
        <strain evidence="3">DSM 10527 / NCIMB 13988 / SH1</strain>
    </source>
</reference>
<dbReference type="HOGENOM" id="CLU_1905069_0_0_0"/>
<evidence type="ECO:0000313" key="2">
    <source>
        <dbReference type="EMBL" id="CAD74629.1"/>
    </source>
</evidence>
<dbReference type="EnsemblBacteria" id="CAD74629">
    <property type="protein sequence ID" value="CAD74629"/>
    <property type="gene ID" value="RB6141"/>
</dbReference>
<feature type="compositionally biased region" description="Polar residues" evidence="1">
    <location>
        <begin position="90"/>
        <end position="120"/>
    </location>
</feature>
<dbReference type="InParanoid" id="Q7UQR8"/>
<dbReference type="STRING" id="243090.RB6141"/>
<evidence type="ECO:0000313" key="3">
    <source>
        <dbReference type="Proteomes" id="UP000001025"/>
    </source>
</evidence>
<sequence>MPSCRPGSTRQPRQCFRTKRGVCTVPGVIDARNSIDQSPAPAGTWPTSSIASVTRELRMMNGTIWNAPIQIALAPLAPKRVCRVVGQVPPGNQGNALEQSEASAPFQVSSMQKTQSTSHPRQVEPGLRATSRL</sequence>
<accession>Q7UQR8</accession>
<organism evidence="2 3">
    <name type="scientific">Rhodopirellula baltica (strain DSM 10527 / NCIMB 13988 / SH1)</name>
    <dbReference type="NCBI Taxonomy" id="243090"/>
    <lineage>
        <taxon>Bacteria</taxon>
        <taxon>Pseudomonadati</taxon>
        <taxon>Planctomycetota</taxon>
        <taxon>Planctomycetia</taxon>
        <taxon>Pirellulales</taxon>
        <taxon>Pirellulaceae</taxon>
        <taxon>Rhodopirellula</taxon>
    </lineage>
</organism>
<gene>
    <name evidence="2" type="ordered locus">RB6141</name>
</gene>
<proteinExistence type="predicted"/>
<feature type="region of interest" description="Disordered" evidence="1">
    <location>
        <begin position="87"/>
        <end position="133"/>
    </location>
</feature>
<dbReference type="Proteomes" id="UP000001025">
    <property type="component" value="Chromosome"/>
</dbReference>
<name>Q7UQR8_RHOBA</name>
<dbReference type="AlphaFoldDB" id="Q7UQR8"/>
<dbReference type="EMBL" id="BX294143">
    <property type="protein sequence ID" value="CAD74629.1"/>
    <property type="molecule type" value="Genomic_DNA"/>
</dbReference>